<comment type="caution">
    <text evidence="2">The sequence shown here is derived from an EMBL/GenBank/DDBJ whole genome shotgun (WGS) entry which is preliminary data.</text>
</comment>
<dbReference type="Pfam" id="PF02985">
    <property type="entry name" value="HEAT"/>
    <property type="match status" value="1"/>
</dbReference>
<dbReference type="InterPro" id="IPR011989">
    <property type="entry name" value="ARM-like"/>
</dbReference>
<organism evidence="2 3">
    <name type="scientific">Dreissena polymorpha</name>
    <name type="common">Zebra mussel</name>
    <name type="synonym">Mytilus polymorpha</name>
    <dbReference type="NCBI Taxonomy" id="45954"/>
    <lineage>
        <taxon>Eukaryota</taxon>
        <taxon>Metazoa</taxon>
        <taxon>Spiralia</taxon>
        <taxon>Lophotrochozoa</taxon>
        <taxon>Mollusca</taxon>
        <taxon>Bivalvia</taxon>
        <taxon>Autobranchia</taxon>
        <taxon>Heteroconchia</taxon>
        <taxon>Euheterodonta</taxon>
        <taxon>Imparidentia</taxon>
        <taxon>Neoheterodontei</taxon>
        <taxon>Myida</taxon>
        <taxon>Dreissenoidea</taxon>
        <taxon>Dreissenidae</taxon>
        <taxon>Dreissena</taxon>
    </lineage>
</organism>
<sequence>MYANTAIELLLPELERGLFDDNWRIRYSSIQLLGDLLYSISGMKPCTEVTVWFIP</sequence>
<keyword evidence="1" id="KW-0677">Repeat</keyword>
<dbReference type="Proteomes" id="UP000828390">
    <property type="component" value="Unassembled WGS sequence"/>
</dbReference>
<protein>
    <submittedName>
        <fullName evidence="2">Uncharacterized protein</fullName>
    </submittedName>
</protein>
<reference evidence="2" key="2">
    <citation type="submission" date="2020-11" db="EMBL/GenBank/DDBJ databases">
        <authorList>
            <person name="McCartney M.A."/>
            <person name="Auch B."/>
            <person name="Kono T."/>
            <person name="Mallez S."/>
            <person name="Becker A."/>
            <person name="Gohl D.M."/>
            <person name="Silverstein K.A.T."/>
            <person name="Koren S."/>
            <person name="Bechman K.B."/>
            <person name="Herman A."/>
            <person name="Abrahante J.E."/>
            <person name="Garbe J."/>
        </authorList>
    </citation>
    <scope>NUCLEOTIDE SEQUENCE</scope>
    <source>
        <strain evidence="2">Duluth1</strain>
        <tissue evidence="2">Whole animal</tissue>
    </source>
</reference>
<dbReference type="GO" id="GO:0005829">
    <property type="term" value="C:cytosol"/>
    <property type="evidence" value="ECO:0007669"/>
    <property type="project" value="TreeGrafter"/>
</dbReference>
<dbReference type="Gene3D" id="1.25.10.10">
    <property type="entry name" value="Leucine-rich Repeat Variant"/>
    <property type="match status" value="1"/>
</dbReference>
<gene>
    <name evidence="2" type="ORF">DPMN_011185</name>
</gene>
<dbReference type="EMBL" id="JAIWYP010000001">
    <property type="protein sequence ID" value="KAH3887169.1"/>
    <property type="molecule type" value="Genomic_DNA"/>
</dbReference>
<evidence type="ECO:0000256" key="1">
    <source>
        <dbReference type="ARBA" id="ARBA00022737"/>
    </source>
</evidence>
<dbReference type="GO" id="GO:0034198">
    <property type="term" value="P:cellular response to amino acid starvation"/>
    <property type="evidence" value="ECO:0007669"/>
    <property type="project" value="TreeGrafter"/>
</dbReference>
<evidence type="ECO:0000313" key="3">
    <source>
        <dbReference type="Proteomes" id="UP000828390"/>
    </source>
</evidence>
<proteinExistence type="predicted"/>
<dbReference type="InterPro" id="IPR000357">
    <property type="entry name" value="HEAT"/>
</dbReference>
<dbReference type="AlphaFoldDB" id="A0A9D4N4J6"/>
<accession>A0A9D4N4J6</accession>
<name>A0A9D4N4J6_DREPO</name>
<dbReference type="PANTHER" id="PTHR23346">
    <property type="entry name" value="TRANSLATIONAL ACTIVATOR GCN1-RELATED"/>
    <property type="match status" value="1"/>
</dbReference>
<evidence type="ECO:0000313" key="2">
    <source>
        <dbReference type="EMBL" id="KAH3887169.1"/>
    </source>
</evidence>
<reference evidence="2" key="1">
    <citation type="journal article" date="2019" name="bioRxiv">
        <title>The Genome of the Zebra Mussel, Dreissena polymorpha: A Resource for Invasive Species Research.</title>
        <authorList>
            <person name="McCartney M.A."/>
            <person name="Auch B."/>
            <person name="Kono T."/>
            <person name="Mallez S."/>
            <person name="Zhang Y."/>
            <person name="Obille A."/>
            <person name="Becker A."/>
            <person name="Abrahante J.E."/>
            <person name="Garbe J."/>
            <person name="Badalamenti J.P."/>
            <person name="Herman A."/>
            <person name="Mangelson H."/>
            <person name="Liachko I."/>
            <person name="Sullivan S."/>
            <person name="Sone E.D."/>
            <person name="Koren S."/>
            <person name="Silverstein K.A.T."/>
            <person name="Beckman K.B."/>
            <person name="Gohl D.M."/>
        </authorList>
    </citation>
    <scope>NUCLEOTIDE SEQUENCE</scope>
    <source>
        <strain evidence="2">Duluth1</strain>
        <tissue evidence="2">Whole animal</tissue>
    </source>
</reference>
<keyword evidence="3" id="KW-1185">Reference proteome</keyword>
<dbReference type="GO" id="GO:0006417">
    <property type="term" value="P:regulation of translation"/>
    <property type="evidence" value="ECO:0007669"/>
    <property type="project" value="TreeGrafter"/>
</dbReference>
<dbReference type="GO" id="GO:0019887">
    <property type="term" value="F:protein kinase regulator activity"/>
    <property type="evidence" value="ECO:0007669"/>
    <property type="project" value="TreeGrafter"/>
</dbReference>
<dbReference type="PANTHER" id="PTHR23346:SF7">
    <property type="entry name" value="STALLED RIBOSOME SENSOR GCN1"/>
    <property type="match status" value="1"/>
</dbReference>